<dbReference type="Proteomes" id="UP000245698">
    <property type="component" value="Unassembled WGS sequence"/>
</dbReference>
<dbReference type="EMBL" id="FUIG01000050">
    <property type="protein sequence ID" value="SJM34348.1"/>
    <property type="molecule type" value="Genomic_DNA"/>
</dbReference>
<proteinExistence type="predicted"/>
<protein>
    <submittedName>
        <fullName evidence="1">Uncharacterized protein</fullName>
    </submittedName>
</protein>
<accession>A0A2P9ATB5</accession>
<organism evidence="1 2">
    <name type="scientific">Mesorhizobium delmotii</name>
    <dbReference type="NCBI Taxonomy" id="1631247"/>
    <lineage>
        <taxon>Bacteria</taxon>
        <taxon>Pseudomonadati</taxon>
        <taxon>Pseudomonadota</taxon>
        <taxon>Alphaproteobacteria</taxon>
        <taxon>Hyphomicrobiales</taxon>
        <taxon>Phyllobacteriaceae</taxon>
        <taxon>Mesorhizobium</taxon>
    </lineage>
</organism>
<dbReference type="AlphaFoldDB" id="A0A2P9ATB5"/>
<evidence type="ECO:0000313" key="1">
    <source>
        <dbReference type="EMBL" id="SJM34348.1"/>
    </source>
</evidence>
<gene>
    <name evidence="1" type="ORF">BQ8482_410004</name>
</gene>
<sequence>MLLVRWSRLPWRRVRYLSEYQKELPGTLFRNRLACGYWGGRRPARVITARISPIGGSQLIEF</sequence>
<keyword evidence="2" id="KW-1185">Reference proteome</keyword>
<reference evidence="2" key="1">
    <citation type="submission" date="2016-12" db="EMBL/GenBank/DDBJ databases">
        <authorList>
            <person name="Brunel B."/>
        </authorList>
    </citation>
    <scope>NUCLEOTIDE SEQUENCE [LARGE SCALE GENOMIC DNA]</scope>
</reference>
<name>A0A2P9ATB5_9HYPH</name>
<evidence type="ECO:0000313" key="2">
    <source>
        <dbReference type="Proteomes" id="UP000245698"/>
    </source>
</evidence>